<dbReference type="GeneID" id="70126543"/>
<evidence type="ECO:0000256" key="3">
    <source>
        <dbReference type="ARBA" id="ARBA00022448"/>
    </source>
</evidence>
<dbReference type="InterPro" id="IPR004648">
    <property type="entry name" value="Oligpept_transpt"/>
</dbReference>
<evidence type="ECO:0000256" key="5">
    <source>
        <dbReference type="ARBA" id="ARBA00022856"/>
    </source>
</evidence>
<feature type="transmembrane region" description="Helical" evidence="10">
    <location>
        <begin position="188"/>
        <end position="213"/>
    </location>
</feature>
<dbReference type="PANTHER" id="PTHR22601">
    <property type="entry name" value="ISP4 LIKE PROTEIN"/>
    <property type="match status" value="1"/>
</dbReference>
<evidence type="ECO:0000256" key="1">
    <source>
        <dbReference type="ARBA" id="ARBA00004141"/>
    </source>
</evidence>
<dbReference type="NCBIfam" id="TIGR00727">
    <property type="entry name" value="ISP4_OPT"/>
    <property type="match status" value="1"/>
</dbReference>
<keyword evidence="3" id="KW-0813">Transport</keyword>
<feature type="region of interest" description="Disordered" evidence="9">
    <location>
        <begin position="1"/>
        <end position="32"/>
    </location>
</feature>
<keyword evidence="7 10" id="KW-1133">Transmembrane helix</keyword>
<dbReference type="InterPro" id="IPR004813">
    <property type="entry name" value="OPT"/>
</dbReference>
<evidence type="ECO:0000256" key="10">
    <source>
        <dbReference type="SAM" id="Phobius"/>
    </source>
</evidence>
<dbReference type="Pfam" id="PF03169">
    <property type="entry name" value="OPT"/>
    <property type="match status" value="1"/>
</dbReference>
<evidence type="ECO:0000313" key="11">
    <source>
        <dbReference type="EMBL" id="KAH6658562.1"/>
    </source>
</evidence>
<comment type="caution">
    <text evidence="11">The sequence shown here is derived from an EMBL/GenBank/DDBJ whole genome shotgun (WGS) entry which is preliminary data.</text>
</comment>
<reference evidence="11" key="1">
    <citation type="journal article" date="2021" name="Nat. Commun.">
        <title>Genetic determinants of endophytism in the Arabidopsis root mycobiome.</title>
        <authorList>
            <person name="Mesny F."/>
            <person name="Miyauchi S."/>
            <person name="Thiergart T."/>
            <person name="Pickel B."/>
            <person name="Atanasova L."/>
            <person name="Karlsson M."/>
            <person name="Huettel B."/>
            <person name="Barry K.W."/>
            <person name="Haridas S."/>
            <person name="Chen C."/>
            <person name="Bauer D."/>
            <person name="Andreopoulos W."/>
            <person name="Pangilinan J."/>
            <person name="LaButti K."/>
            <person name="Riley R."/>
            <person name="Lipzen A."/>
            <person name="Clum A."/>
            <person name="Drula E."/>
            <person name="Henrissat B."/>
            <person name="Kohler A."/>
            <person name="Grigoriev I.V."/>
            <person name="Martin F.M."/>
            <person name="Hacquard S."/>
        </authorList>
    </citation>
    <scope>NUCLEOTIDE SEQUENCE</scope>
    <source>
        <strain evidence="11">MPI-SDFR-AT-0073</strain>
    </source>
</reference>
<sequence length="811" mass="90157">MGFSFRKSKGASATEVQTTGFEAHPTDSNDLGDDVAHDVANANVHLKRVKEQHKWDPFMDYDKIDAVDAALASGDAEKGAAVEVTLLQEDSPYMEVRAAVAPTDNPDDYVDTVRAWTIGFIVCTVVGAMNVLLYEHYLQVAITSPVVQLISYPMGAGWAKFVPDVGFTLFGRSIRLNPGPFNKKEHTIVTMMAAAGTTISYAISILIAQQIFYGQVWGWGFQILLIMSTQAMGFGIAGILRRFLIWPAAMVWPATLITTSVMDSLHSHGRADPAATNGWKIGRYHFFLVVAGATFFWQWIPNVIAPFVSNLGQFPTWIAPNNVVVNQVFGGTNGLGFIPGTLDWSGVSGFFMNPLQFPSFAIWNSLFGAVLILVCGYITAFAGADFYKYLPLSANKNFDHFAKPYNTSRILNEDLTLNIEAYEAYSPLLIGPVFTMAYALGFAALMSTVCHVGLFYGKDIYRRTKNARYEEPDIHLKLMRKYPEAPEWWFLSVFVIFFVFAMVASQVWDTKLTWWGFILCILIGVALTLPVGIIQAITSQQTGLNIITEFIVGYMLPGRPIAMMLFKSWGYMLMSNSLTFVQDMKVGHYMKVPPRSMFRAQLFAVVWLSLVQIATFNFLVGNIPEFCSEDQPQGFTCPGATTFYNASVIWGVVGPKRMFGPGALFSWINYFWLIGAACTTIHYFVARRYPRSIARYVYFPAIFSIGGMIPPATLWNLTNWLLVGAIFNIWIMKKYKGWWSQYTYVMAGALDVGNAICIVLFALGLGLSASSFPEWWGTTISSSTSDAMRTARTKFLPADGVSFMGPPAGSW</sequence>
<organism evidence="11 12">
    <name type="scientific">Truncatella angustata</name>
    <dbReference type="NCBI Taxonomy" id="152316"/>
    <lineage>
        <taxon>Eukaryota</taxon>
        <taxon>Fungi</taxon>
        <taxon>Dikarya</taxon>
        <taxon>Ascomycota</taxon>
        <taxon>Pezizomycotina</taxon>
        <taxon>Sordariomycetes</taxon>
        <taxon>Xylariomycetidae</taxon>
        <taxon>Amphisphaeriales</taxon>
        <taxon>Sporocadaceae</taxon>
        <taxon>Truncatella</taxon>
    </lineage>
</organism>
<dbReference type="NCBIfam" id="TIGR00728">
    <property type="entry name" value="OPT_sfam"/>
    <property type="match status" value="1"/>
</dbReference>
<feature type="transmembrane region" description="Helical" evidence="10">
    <location>
        <begin position="693"/>
        <end position="709"/>
    </location>
</feature>
<comment type="subcellular location">
    <subcellularLocation>
        <location evidence="1">Membrane</location>
        <topology evidence="1">Multi-pass membrane protein</topology>
    </subcellularLocation>
</comment>
<dbReference type="OrthoDB" id="9986677at2759"/>
<dbReference type="GO" id="GO:0015031">
    <property type="term" value="P:protein transport"/>
    <property type="evidence" value="ECO:0007669"/>
    <property type="project" value="UniProtKB-KW"/>
</dbReference>
<feature type="transmembrane region" description="Helical" evidence="10">
    <location>
        <begin position="715"/>
        <end position="732"/>
    </location>
</feature>
<evidence type="ECO:0000256" key="4">
    <source>
        <dbReference type="ARBA" id="ARBA00022692"/>
    </source>
</evidence>
<evidence type="ECO:0000256" key="8">
    <source>
        <dbReference type="ARBA" id="ARBA00023136"/>
    </source>
</evidence>
<feature type="transmembrane region" description="Helical" evidence="10">
    <location>
        <begin position="514"/>
        <end position="534"/>
    </location>
</feature>
<name>A0A9P9A0M5_9PEZI</name>
<feature type="transmembrane region" description="Helical" evidence="10">
    <location>
        <begin position="488"/>
        <end position="508"/>
    </location>
</feature>
<feature type="transmembrane region" description="Helical" evidence="10">
    <location>
        <begin position="436"/>
        <end position="456"/>
    </location>
</feature>
<feature type="transmembrane region" description="Helical" evidence="10">
    <location>
        <begin position="360"/>
        <end position="382"/>
    </location>
</feature>
<comment type="similarity">
    <text evidence="2">Belongs to the oligopeptide OPT transporter family.</text>
</comment>
<feature type="transmembrane region" description="Helical" evidence="10">
    <location>
        <begin position="600"/>
        <end position="620"/>
    </location>
</feature>
<dbReference type="GO" id="GO:0035673">
    <property type="term" value="F:oligopeptide transmembrane transporter activity"/>
    <property type="evidence" value="ECO:0007669"/>
    <property type="project" value="InterPro"/>
</dbReference>
<protein>
    <submittedName>
        <fullName evidence="11">Tetrapeptide transporter, OPT1/isp4</fullName>
    </submittedName>
</protein>
<evidence type="ECO:0000313" key="12">
    <source>
        <dbReference type="Proteomes" id="UP000758603"/>
    </source>
</evidence>
<feature type="transmembrane region" description="Helical" evidence="10">
    <location>
        <begin position="744"/>
        <end position="767"/>
    </location>
</feature>
<dbReference type="GO" id="GO:0016020">
    <property type="term" value="C:membrane"/>
    <property type="evidence" value="ECO:0007669"/>
    <property type="project" value="UniProtKB-SubCell"/>
</dbReference>
<gene>
    <name evidence="11" type="ORF">BKA67DRAFT_514516</name>
</gene>
<proteinExistence type="inferred from homology"/>
<accession>A0A9P9A0M5</accession>
<keyword evidence="6" id="KW-0653">Protein transport</keyword>
<keyword evidence="8 10" id="KW-0472">Membrane</keyword>
<keyword evidence="12" id="KW-1185">Reference proteome</keyword>
<evidence type="ECO:0000256" key="9">
    <source>
        <dbReference type="SAM" id="MobiDB-lite"/>
    </source>
</evidence>
<dbReference type="AlphaFoldDB" id="A0A9P9A0M5"/>
<feature type="transmembrane region" description="Helical" evidence="10">
    <location>
        <begin position="667"/>
        <end position="686"/>
    </location>
</feature>
<evidence type="ECO:0000256" key="7">
    <source>
        <dbReference type="ARBA" id="ARBA00022989"/>
    </source>
</evidence>
<keyword evidence="5" id="KW-0571">Peptide transport</keyword>
<feature type="transmembrane region" description="Helical" evidence="10">
    <location>
        <begin position="219"/>
        <end position="237"/>
    </location>
</feature>
<keyword evidence="4 10" id="KW-0812">Transmembrane</keyword>
<dbReference type="EMBL" id="JAGPXC010000002">
    <property type="protein sequence ID" value="KAH6658562.1"/>
    <property type="molecule type" value="Genomic_DNA"/>
</dbReference>
<evidence type="ECO:0000256" key="2">
    <source>
        <dbReference type="ARBA" id="ARBA00008807"/>
    </source>
</evidence>
<evidence type="ECO:0000256" key="6">
    <source>
        <dbReference type="ARBA" id="ARBA00022927"/>
    </source>
</evidence>
<feature type="transmembrane region" description="Helical" evidence="10">
    <location>
        <begin position="282"/>
        <end position="300"/>
    </location>
</feature>
<dbReference type="RefSeq" id="XP_045962796.1">
    <property type="nucleotide sequence ID" value="XM_046097651.1"/>
</dbReference>
<dbReference type="Proteomes" id="UP000758603">
    <property type="component" value="Unassembled WGS sequence"/>
</dbReference>